<dbReference type="SUPFAM" id="SSF117892">
    <property type="entry name" value="Band 7/SPFH domain"/>
    <property type="match status" value="1"/>
</dbReference>
<dbReference type="VEuPathDB" id="PlasmoDB:PRG01_1013200"/>
<dbReference type="KEGG" id="prei:PRSY57_1014100"/>
<dbReference type="OrthoDB" id="275637at2759"/>
<dbReference type="Gene3D" id="3.30.479.30">
    <property type="entry name" value="Band 7 domain"/>
    <property type="match status" value="1"/>
</dbReference>
<evidence type="ECO:0000313" key="8">
    <source>
        <dbReference type="EMBL" id="CDO64578.1"/>
    </source>
</evidence>
<reference evidence="8" key="2">
    <citation type="submission" date="2014-05" db="EMBL/GenBank/DDBJ databases">
        <title>The genome sequences of chimpanzee malaria parasites reveal the path to human adaptation.</title>
        <authorList>
            <person name="Otto T.D."/>
            <person name="Rayner J.C."/>
            <person name="Boehme U."/>
            <person name="Pain A."/>
            <person name="Spottiswoode N."/>
            <person name="Sanders M."/>
            <person name="Quail M."/>
            <person name="Ollomo B."/>
            <person name="Renaud F."/>
            <person name="Thomas A.W."/>
            <person name="Prugnolle F."/>
            <person name="Conway D.J."/>
            <person name="Newbold C."/>
            <person name="Berriman M."/>
        </authorList>
    </citation>
    <scope>NUCLEOTIDE SEQUENCE [LARGE SCALE GENOMIC DNA]</scope>
    <source>
        <strain evidence="8">CDC</strain>
    </source>
</reference>
<dbReference type="GO" id="GO:0007005">
    <property type="term" value="P:mitochondrion organization"/>
    <property type="evidence" value="ECO:0007669"/>
    <property type="project" value="TreeGrafter"/>
</dbReference>
<evidence type="ECO:0000313" key="12">
    <source>
        <dbReference type="Proteomes" id="UP000076359"/>
    </source>
</evidence>
<reference evidence="9 12" key="3">
    <citation type="journal article" date="2016" name="Nat. Commun.">
        <title>Genomes of cryptic chimpanzee Plasmodium species reveal key evolutionary events leading to human malaria.</title>
        <authorList>
            <person name="Sundararaman S.A."/>
            <person name="Plenderleith L.J."/>
            <person name="Liu W."/>
            <person name="Loy D.E."/>
            <person name="Learn G.H."/>
            <person name="Li Y."/>
            <person name="Shaw K.S."/>
            <person name="Ayouba A."/>
            <person name="Peeters M."/>
            <person name="Speede S."/>
            <person name="Shaw G.M."/>
            <person name="Bushman F.D."/>
            <person name="Brisson D."/>
            <person name="Rayner J.C."/>
            <person name="Sharp P.M."/>
            <person name="Hahn B.H."/>
        </authorList>
    </citation>
    <scope>NUCLEOTIDE SEQUENCE [LARGE SCALE GENOMIC DNA]</scope>
    <source>
        <strain evidence="9 12">SY57</strain>
    </source>
</reference>
<dbReference type="PANTHER" id="PTHR23222">
    <property type="entry name" value="PROHIBITIN"/>
    <property type="match status" value="1"/>
</dbReference>
<keyword evidence="5" id="KW-0472">Membrane</keyword>
<evidence type="ECO:0000313" key="11">
    <source>
        <dbReference type="Proteomes" id="UP000027581"/>
    </source>
</evidence>
<dbReference type="InterPro" id="IPR001107">
    <property type="entry name" value="Band_7"/>
</dbReference>
<dbReference type="EMBL" id="LVLA01000011">
    <property type="protein sequence ID" value="KYN97597.1"/>
    <property type="molecule type" value="Genomic_DNA"/>
</dbReference>
<evidence type="ECO:0000256" key="2">
    <source>
        <dbReference type="ARBA" id="ARBA00009658"/>
    </source>
</evidence>
<evidence type="ECO:0000256" key="5">
    <source>
        <dbReference type="ARBA" id="ARBA00023136"/>
    </source>
</evidence>
<evidence type="ECO:0000256" key="1">
    <source>
        <dbReference type="ARBA" id="ARBA00004273"/>
    </source>
</evidence>
<evidence type="ECO:0000313" key="13">
    <source>
        <dbReference type="Proteomes" id="UP000240500"/>
    </source>
</evidence>
<evidence type="ECO:0000313" key="10">
    <source>
        <dbReference type="EMBL" id="SOV79736.1"/>
    </source>
</evidence>
<name>A0A060RTH3_PLARE</name>
<dbReference type="EMBL" id="LT969573">
    <property type="protein sequence ID" value="SOV79736.1"/>
    <property type="molecule type" value="Genomic_DNA"/>
</dbReference>
<comment type="similarity">
    <text evidence="2 6">Belongs to the prohibitin family.</text>
</comment>
<dbReference type="GeneID" id="24531347"/>
<dbReference type="AlphaFoldDB" id="A0A060RTH3"/>
<gene>
    <name evidence="8" type="ORF">PRCDC_1014100</name>
    <name evidence="10" type="ORF">PRG01_1013200</name>
    <name evidence="9" type="ORF">PRSY57_1014100</name>
</gene>
<keyword evidence="4" id="KW-0496">Mitochondrion</keyword>
<dbReference type="VEuPathDB" id="PlasmoDB:PRCDC_1014100"/>
<dbReference type="RefSeq" id="XP_012763184.1">
    <property type="nucleotide sequence ID" value="XM_012907730.2"/>
</dbReference>
<dbReference type="GO" id="GO:0005743">
    <property type="term" value="C:mitochondrial inner membrane"/>
    <property type="evidence" value="ECO:0007669"/>
    <property type="project" value="UniProtKB-SubCell"/>
</dbReference>
<dbReference type="Pfam" id="PF01145">
    <property type="entry name" value="Band_7"/>
    <property type="match status" value="1"/>
</dbReference>
<dbReference type="CDD" id="cd03401">
    <property type="entry name" value="SPFH_prohibitin"/>
    <property type="match status" value="1"/>
</dbReference>
<evidence type="ECO:0000256" key="3">
    <source>
        <dbReference type="ARBA" id="ARBA00022792"/>
    </source>
</evidence>
<evidence type="ECO:0000313" key="9">
    <source>
        <dbReference type="EMBL" id="KYN97597.1"/>
    </source>
</evidence>
<protein>
    <recommendedName>
        <fullName evidence="6">Prohibitin</fullName>
    </recommendedName>
</protein>
<dbReference type="PRINTS" id="PR00679">
    <property type="entry name" value="PROHIBITIN"/>
</dbReference>
<dbReference type="FunFam" id="3.30.479.30:FF:000001">
    <property type="entry name" value="Prohibitin 2"/>
    <property type="match status" value="1"/>
</dbReference>
<evidence type="ECO:0000256" key="6">
    <source>
        <dbReference type="RuleBase" id="RU366048"/>
    </source>
</evidence>
<sequence length="304" mass="34800">MYKFKFKLRNIYKILFKPYINMNTPPNFDIHQVKKLGKLGATIGAIIGVTSFGSWFFKNSLYNVEAGKRAIKYNRIFGLSNKIYGEGTHFLIPFFERSIIYDVRTKPRVLMSLTGSRDLQMVNITCRVLSRPNEKKLVEIYRTLGKEYDEKVLPSIINEVLKSVVAQYNASQLITQREVVSKSVREQLVQRAKDFNILLDDASITHLSFSNEYEKAVEAKQVAQQEAERSKYVVLKAEQEKKSTIIKAQGEAEVAKLIGLAVKDNPAFMELKKIELSREVSNIISKCQNKVMLPTDSLLINFTK</sequence>
<accession>A0A060RTH3</accession>
<dbReference type="PANTHER" id="PTHR23222:SF1">
    <property type="entry name" value="PROHIBITIN-2"/>
    <property type="match status" value="1"/>
</dbReference>
<dbReference type="InterPro" id="IPR036013">
    <property type="entry name" value="Band_7/SPFH_dom_sf"/>
</dbReference>
<evidence type="ECO:0000259" key="7">
    <source>
        <dbReference type="SMART" id="SM00244"/>
    </source>
</evidence>
<proteinExistence type="inferred from homology"/>
<feature type="domain" description="Band 7" evidence="7">
    <location>
        <begin position="60"/>
        <end position="221"/>
    </location>
</feature>
<dbReference type="EMBL" id="HG810771">
    <property type="protein sequence ID" value="CDO64578.1"/>
    <property type="molecule type" value="Genomic_DNA"/>
</dbReference>
<dbReference type="SMART" id="SM00244">
    <property type="entry name" value="PHB"/>
    <property type="match status" value="1"/>
</dbReference>
<keyword evidence="3 6" id="KW-0999">Mitochondrion inner membrane</keyword>
<evidence type="ECO:0000256" key="4">
    <source>
        <dbReference type="ARBA" id="ARBA00023128"/>
    </source>
</evidence>
<reference evidence="10 13" key="4">
    <citation type="submission" date="2016-09" db="EMBL/GenBank/DDBJ databases">
        <authorList>
            <consortium name="Pathogen Informatics"/>
        </authorList>
    </citation>
    <scope>NUCLEOTIDE SEQUENCE [LARGE SCALE GENOMIC DNA]</scope>
</reference>
<comment type="subcellular location">
    <subcellularLocation>
        <location evidence="1 6">Mitochondrion inner membrane</location>
    </subcellularLocation>
</comment>
<keyword evidence="11" id="KW-1185">Reference proteome</keyword>
<organism evidence="8 11">
    <name type="scientific">Plasmodium reichenowi</name>
    <dbReference type="NCBI Taxonomy" id="5854"/>
    <lineage>
        <taxon>Eukaryota</taxon>
        <taxon>Sar</taxon>
        <taxon>Alveolata</taxon>
        <taxon>Apicomplexa</taxon>
        <taxon>Aconoidasida</taxon>
        <taxon>Haemosporida</taxon>
        <taxon>Plasmodiidae</taxon>
        <taxon>Plasmodium</taxon>
        <taxon>Plasmodium (Laverania)</taxon>
    </lineage>
</organism>
<reference evidence="8" key="1">
    <citation type="submission" date="2014-01" db="EMBL/GenBank/DDBJ databases">
        <authorList>
            <person name="Aslett M."/>
        </authorList>
    </citation>
    <scope>NUCLEOTIDE SEQUENCE</scope>
    <source>
        <strain evidence="8">CDC</strain>
    </source>
</reference>
<dbReference type="Proteomes" id="UP000076359">
    <property type="component" value="Chromosome 10"/>
</dbReference>
<dbReference type="Proteomes" id="UP000240500">
    <property type="component" value="Chromosome 10"/>
</dbReference>
<dbReference type="InterPro" id="IPR000163">
    <property type="entry name" value="Prohibitin"/>
</dbReference>
<dbReference type="Proteomes" id="UP000027581">
    <property type="component" value="Unassembled WGS sequence"/>
</dbReference>